<dbReference type="RefSeq" id="YP_009449370.1">
    <property type="nucleotide sequence ID" value="NC_036594.1"/>
</dbReference>
<sequence>MEKQIITEFKSRLVWDINNAMYKKQDVGNLSEKLNVSAPTLFRTLTLYPDHVLDGITQAIINKNGNQGLQKLEALIMEIGENAIISLLQDMVINIKDEAQYIGNILGLSGPVIYSITANDPASIYVGLLDTIHLKTGKAGLIKFRQTMEDMGYNDILNIINNSKAKSLFE</sequence>
<dbReference type="GeneID" id="35381835"/>
<keyword evidence="2" id="KW-1185">Reference proteome</keyword>
<evidence type="ECO:0000313" key="1">
    <source>
        <dbReference type="EMBL" id="SNW63068.1"/>
    </source>
</evidence>
<protein>
    <submittedName>
        <fullName evidence="1">Uncharacterized protein</fullName>
    </submittedName>
</protein>
<proteinExistence type="predicted"/>
<dbReference type="Proteomes" id="UP000236316">
    <property type="component" value="Segment"/>
</dbReference>
<organism evidence="1">
    <name type="scientific">Orpheovirus IHUMI-LCC2</name>
    <dbReference type="NCBI Taxonomy" id="2023057"/>
    <lineage>
        <taxon>Viruses</taxon>
        <taxon>Varidnaviria</taxon>
        <taxon>Bamfordvirae</taxon>
        <taxon>Nucleocytoviricota</taxon>
        <taxon>Megaviricetes</taxon>
        <taxon>Pimascovirales</taxon>
        <taxon>Ocovirineae</taxon>
        <taxon>Orpheoviridae</taxon>
        <taxon>Alphaorpheovirus</taxon>
        <taxon>Alphaorpheovirus massiliense</taxon>
    </lineage>
</organism>
<dbReference type="KEGG" id="vg:35381835"/>
<reference evidence="1" key="1">
    <citation type="submission" date="2017-08" db="EMBL/GenBank/DDBJ databases">
        <authorList>
            <consortium name="Urmite Genomes"/>
        </authorList>
    </citation>
    <scope>NUCLEOTIDE SEQUENCE [LARGE SCALE GENOMIC DNA]</scope>
    <source>
        <strain evidence="1">IHUMI-LCC2</strain>
    </source>
</reference>
<dbReference type="EMBL" id="LT906555">
    <property type="protein sequence ID" value="SNW63068.1"/>
    <property type="molecule type" value="Genomic_DNA"/>
</dbReference>
<accession>A0A2I2L691</accession>
<name>A0A2I2L691_9VIRU</name>
<gene>
    <name evidence="1" type="ORF">ORPV_1164</name>
</gene>
<evidence type="ECO:0000313" key="2">
    <source>
        <dbReference type="Proteomes" id="UP000236316"/>
    </source>
</evidence>